<feature type="compositionally biased region" description="Basic residues" evidence="3">
    <location>
        <begin position="924"/>
        <end position="940"/>
    </location>
</feature>
<evidence type="ECO:0000259" key="4">
    <source>
        <dbReference type="PROSITE" id="PS50892"/>
    </source>
</evidence>
<sequence>MTSVCSTGTPFLVPPSPSSWAQATAFAAIGCVPLCTAVKSYVDSGSGGALVSNVETVTQARSDVADAMAELEFARVERRKVADRYSAYLDALDASIEPILSKLSERERVLRETAQRIDEKLVVGDQQIQAALSDLHTAQATGTALDTGNMGTLQSLRDAASVEIEKRKRQLRSLDLELARTCDISAAEVADLRRQRVQAEEQAKLLKWRVKEACSNREQQTMHIQGSVQLLRDEVSSLQRELLLRQRRANSAVEQQTQSLRAASDQLERELRRRLEQIREQVAQQRVDTEADRQKASELETLTETLKEDVAKVEAEQQESAAVIEAAFHRHTVLSDAVREFTAEVAAHGSSLAREAAENLSSLDRYSCTQVAKLQDTQRHVSRVVDDAEERIGRIRDALLKDRVSYEKQVDEMSNRFVVDRQTYVDQLTSLIAENEVELSRHKAELTRLQRDLEARMSRDEENQRALDRASGALTAARDNATRDHSQVVQTNAKLRDRLLFCEREMKQLKESYATQLAYGQQSGRSLDEMKKLHVELRNTKQRNQTRLEEVAKRFKALRSQLVAEKKEFGRSLRDVKQLSAEMRVEVQKMLANLGTVESEQIALLNRDLETITAQSEADIEAANVAAVEEIDAFNRRAEEEIKGLEDMLRNEDKRYKRQMNDLNERFAALQAERDELERDLYEMEQQPEQTQEDLDQMESLQGEVDRLETLQAEQAKRVLESQDSLTQLGGQTAGLKTQFVEFRHQAEDLARQVEDAMHEMVTVRDTTQMELQQLELQRQALLEKVTSDHEGRAAIAAEIEALAAEKASLTNEIEAAGIQMRKSDTSISDMEREISYYEGEIRVATATAKSAQATADATRKAIDSNVTTAVAAEGSTVVSAAAKAFAGAARDKTPGPSGSSTPSSTGDPYAAARGLAGRLRSGGNRRSRGRVSVAARRRSASTAPTGDK</sequence>
<dbReference type="PROSITE" id="PS50892">
    <property type="entry name" value="V_SNARE"/>
    <property type="match status" value="1"/>
</dbReference>
<dbReference type="Gene3D" id="1.10.287.1490">
    <property type="match status" value="1"/>
</dbReference>
<feature type="region of interest" description="Disordered" evidence="3">
    <location>
        <begin position="888"/>
        <end position="949"/>
    </location>
</feature>
<comment type="caution">
    <text evidence="5">The sequence shown here is derived from an EMBL/GenBank/DDBJ whole genome shotgun (WGS) entry which is preliminary data.</text>
</comment>
<evidence type="ECO:0000256" key="1">
    <source>
        <dbReference type="PROSITE-ProRule" id="PRU00290"/>
    </source>
</evidence>
<feature type="coiled-coil region" evidence="2">
    <location>
        <begin position="628"/>
        <end position="718"/>
    </location>
</feature>
<gene>
    <name evidence="5" type="ORF">KIPB_005811</name>
</gene>
<feature type="coiled-coil region" evidence="2">
    <location>
        <begin position="250"/>
        <end position="319"/>
    </location>
</feature>
<dbReference type="EMBL" id="BDIP01001407">
    <property type="protein sequence ID" value="GIQ84338.1"/>
    <property type="molecule type" value="Genomic_DNA"/>
</dbReference>
<keyword evidence="6" id="KW-1185">Reference proteome</keyword>
<feature type="coiled-coil region" evidence="2">
    <location>
        <begin position="765"/>
        <end position="820"/>
    </location>
</feature>
<proteinExistence type="predicted"/>
<evidence type="ECO:0000256" key="2">
    <source>
        <dbReference type="SAM" id="Coils"/>
    </source>
</evidence>
<organism evidence="5 6">
    <name type="scientific">Kipferlia bialata</name>
    <dbReference type="NCBI Taxonomy" id="797122"/>
    <lineage>
        <taxon>Eukaryota</taxon>
        <taxon>Metamonada</taxon>
        <taxon>Carpediemonas-like organisms</taxon>
        <taxon>Kipferlia</taxon>
    </lineage>
</organism>
<feature type="compositionally biased region" description="Low complexity" evidence="3">
    <location>
        <begin position="888"/>
        <end position="923"/>
    </location>
</feature>
<evidence type="ECO:0000313" key="6">
    <source>
        <dbReference type="Proteomes" id="UP000265618"/>
    </source>
</evidence>
<dbReference type="Proteomes" id="UP000265618">
    <property type="component" value="Unassembled WGS sequence"/>
</dbReference>
<dbReference type="InterPro" id="IPR042855">
    <property type="entry name" value="V_SNARE_CC"/>
</dbReference>
<dbReference type="AlphaFoldDB" id="A0A9K3CXV0"/>
<feature type="coiled-coil region" evidence="2">
    <location>
        <begin position="396"/>
        <end position="463"/>
    </location>
</feature>
<feature type="coiled-coil region" evidence="2">
    <location>
        <begin position="182"/>
        <end position="209"/>
    </location>
</feature>
<evidence type="ECO:0000313" key="5">
    <source>
        <dbReference type="EMBL" id="GIQ84338.1"/>
    </source>
</evidence>
<accession>A0A9K3CXV0</accession>
<keyword evidence="1 2" id="KW-0175">Coiled coil</keyword>
<evidence type="ECO:0000256" key="3">
    <source>
        <dbReference type="SAM" id="MobiDB-lite"/>
    </source>
</evidence>
<feature type="domain" description="V-SNARE coiled-coil homology" evidence="4">
    <location>
        <begin position="697"/>
        <end position="757"/>
    </location>
</feature>
<protein>
    <recommendedName>
        <fullName evidence="4">V-SNARE coiled-coil homology domain-containing protein</fullName>
    </recommendedName>
</protein>
<reference evidence="5 6" key="1">
    <citation type="journal article" date="2018" name="PLoS ONE">
        <title>The draft genome of Kipferlia bialata reveals reductive genome evolution in fornicate parasites.</title>
        <authorList>
            <person name="Tanifuji G."/>
            <person name="Takabayashi S."/>
            <person name="Kume K."/>
            <person name="Takagi M."/>
            <person name="Nakayama T."/>
            <person name="Kamikawa R."/>
            <person name="Inagaki Y."/>
            <person name="Hashimoto T."/>
        </authorList>
    </citation>
    <scope>NUCLEOTIDE SEQUENCE [LARGE SCALE GENOMIC DNA]</scope>
    <source>
        <strain evidence="5">NY0173</strain>
    </source>
</reference>
<name>A0A9K3CXV0_9EUKA</name>